<keyword evidence="2" id="KW-1003">Cell membrane</keyword>
<feature type="region of interest" description="Disordered" evidence="11">
    <location>
        <begin position="508"/>
        <end position="528"/>
    </location>
</feature>
<evidence type="ECO:0000256" key="8">
    <source>
        <dbReference type="ARBA" id="ARBA00023180"/>
    </source>
</evidence>
<dbReference type="InterPro" id="IPR000276">
    <property type="entry name" value="GPCR_Rhodpsn"/>
</dbReference>
<feature type="domain" description="G-protein coupled receptors family 1 profile" evidence="13">
    <location>
        <begin position="129"/>
        <end position="486"/>
    </location>
</feature>
<dbReference type="Pfam" id="PF00001">
    <property type="entry name" value="7tm_1"/>
    <property type="match status" value="1"/>
</dbReference>
<keyword evidence="7 10" id="KW-0675">Receptor</keyword>
<evidence type="ECO:0000256" key="10">
    <source>
        <dbReference type="RuleBase" id="RU000688"/>
    </source>
</evidence>
<evidence type="ECO:0000256" key="12">
    <source>
        <dbReference type="SAM" id="Phobius"/>
    </source>
</evidence>
<dbReference type="InterPro" id="IPR017452">
    <property type="entry name" value="GPCR_Rhodpsn_7TM"/>
</dbReference>
<feature type="transmembrane region" description="Helical" evidence="12">
    <location>
        <begin position="466"/>
        <end position="489"/>
    </location>
</feature>
<feature type="transmembrane region" description="Helical" evidence="12">
    <location>
        <begin position="305"/>
        <end position="335"/>
    </location>
</feature>
<comment type="caution">
    <text evidence="14">The sequence shown here is derived from an EMBL/GenBank/DDBJ whole genome shotgun (WGS) entry which is preliminary data.</text>
</comment>
<evidence type="ECO:0000256" key="7">
    <source>
        <dbReference type="ARBA" id="ARBA00023170"/>
    </source>
</evidence>
<dbReference type="EMBL" id="CAWYQH010000002">
    <property type="protein sequence ID" value="CAK8673693.1"/>
    <property type="molecule type" value="Genomic_DNA"/>
</dbReference>
<feature type="transmembrane region" description="Helical" evidence="12">
    <location>
        <begin position="211"/>
        <end position="237"/>
    </location>
</feature>
<comment type="subcellular location">
    <subcellularLocation>
        <location evidence="1">Cell membrane</location>
        <topology evidence="1">Multi-pass membrane protein</topology>
    </subcellularLocation>
</comment>
<organism evidence="14 15">
    <name type="scientific">Clavelina lepadiformis</name>
    <name type="common">Light-bulb sea squirt</name>
    <name type="synonym">Ascidia lepadiformis</name>
    <dbReference type="NCBI Taxonomy" id="159417"/>
    <lineage>
        <taxon>Eukaryota</taxon>
        <taxon>Metazoa</taxon>
        <taxon>Chordata</taxon>
        <taxon>Tunicata</taxon>
        <taxon>Ascidiacea</taxon>
        <taxon>Aplousobranchia</taxon>
        <taxon>Clavelinidae</taxon>
        <taxon>Clavelina</taxon>
    </lineage>
</organism>
<evidence type="ECO:0000256" key="9">
    <source>
        <dbReference type="ARBA" id="ARBA00023224"/>
    </source>
</evidence>
<evidence type="ECO:0000256" key="2">
    <source>
        <dbReference type="ARBA" id="ARBA00022475"/>
    </source>
</evidence>
<keyword evidence="4 12" id="KW-1133">Transmembrane helix</keyword>
<evidence type="ECO:0000256" key="3">
    <source>
        <dbReference type="ARBA" id="ARBA00022692"/>
    </source>
</evidence>
<proteinExistence type="inferred from homology"/>
<protein>
    <recommendedName>
        <fullName evidence="13">G-protein coupled receptors family 1 profile domain-containing protein</fullName>
    </recommendedName>
</protein>
<comment type="similarity">
    <text evidence="10">Belongs to the G-protein coupled receptor 1 family.</text>
</comment>
<evidence type="ECO:0000256" key="4">
    <source>
        <dbReference type="ARBA" id="ARBA00022989"/>
    </source>
</evidence>
<evidence type="ECO:0000313" key="15">
    <source>
        <dbReference type="Proteomes" id="UP001642483"/>
    </source>
</evidence>
<feature type="compositionally biased region" description="Polar residues" evidence="11">
    <location>
        <begin position="508"/>
        <end position="525"/>
    </location>
</feature>
<sequence length="567" mass="62036">MKAKTSTTTMSNQVQERVFGGKPFILMITPKIPLTKTPLTSTTTTTSTVSPNFTLNPPHGATEDVIGKGNPADPLLPEYEATICAPFPSCNPFGCGHGKAPIECDTCDSTSVGFTVFGMCILSVLIVFANILVIVIIVRTASLRRRHGYIKVSLAVSDLLVGLFVLPSGIFNLATTLYLPPESIVPVIAGRSVQTGRLAREFVQINSTASVFFGTIFVISVTTSIYNLLLLSLDRFLAVAFPLQSRSGKYFSNKRLRICLAIVWVLGLVLSSLPSFIPSMFVYGLDPTTFFYMQSVSSVDGNIGVGPIGLFSLFVLGLPYIAIVVLNLSTMVITVKKLKIRKRLSSRTYSRGTRNEQAKRMKMILDTCPEMSYGESNSKSSSWARSWLSKTISSNEAGKESRSRLESVSSIFRRKRTETNVNKNLNSRVLKMITTMVAAFTVCLCPYIIVNAMLVNGSLNCSNVAVPYIFAVYFLLLNSAMNFFIYNLWHKEFRSRLFSTFRGYPQQRNGGNAPNGNFSSISSHPRGSAGHMAARAKAQQSTSSYQLRTSGGISSLALPAKKADTQL</sequence>
<keyword evidence="5 10" id="KW-0297">G-protein coupled receptor</keyword>
<evidence type="ECO:0000256" key="6">
    <source>
        <dbReference type="ARBA" id="ARBA00023136"/>
    </source>
</evidence>
<dbReference type="PROSITE" id="PS50262">
    <property type="entry name" value="G_PROTEIN_RECEP_F1_2"/>
    <property type="match status" value="1"/>
</dbReference>
<dbReference type="CDD" id="cd00637">
    <property type="entry name" value="7tm_classA_rhodopsin-like"/>
    <property type="match status" value="1"/>
</dbReference>
<evidence type="ECO:0000256" key="11">
    <source>
        <dbReference type="SAM" id="MobiDB-lite"/>
    </source>
</evidence>
<accession>A0ABP0F4P5</accession>
<dbReference type="SUPFAM" id="SSF81321">
    <property type="entry name" value="Family A G protein-coupled receptor-like"/>
    <property type="match status" value="1"/>
</dbReference>
<dbReference type="PRINTS" id="PR00237">
    <property type="entry name" value="GPCRRHODOPSN"/>
</dbReference>
<feature type="transmembrane region" description="Helical" evidence="12">
    <location>
        <begin position="258"/>
        <end position="285"/>
    </location>
</feature>
<keyword evidence="15" id="KW-1185">Reference proteome</keyword>
<evidence type="ECO:0000259" key="13">
    <source>
        <dbReference type="PROSITE" id="PS50262"/>
    </source>
</evidence>
<evidence type="ECO:0000256" key="1">
    <source>
        <dbReference type="ARBA" id="ARBA00004651"/>
    </source>
</evidence>
<dbReference type="PANTHER" id="PTHR24246:SF27">
    <property type="entry name" value="ADENOSINE RECEPTOR, ISOFORM A"/>
    <property type="match status" value="1"/>
</dbReference>
<name>A0ABP0F4P5_CLALP</name>
<feature type="transmembrane region" description="Helical" evidence="12">
    <location>
        <begin position="114"/>
        <end position="138"/>
    </location>
</feature>
<evidence type="ECO:0000313" key="14">
    <source>
        <dbReference type="EMBL" id="CAK8673693.1"/>
    </source>
</evidence>
<keyword evidence="9 10" id="KW-0807">Transducer</keyword>
<dbReference type="PROSITE" id="PS00237">
    <property type="entry name" value="G_PROTEIN_RECEP_F1_1"/>
    <property type="match status" value="1"/>
</dbReference>
<dbReference type="PANTHER" id="PTHR24246">
    <property type="entry name" value="OLFACTORY RECEPTOR AND ADENOSINE RECEPTOR"/>
    <property type="match status" value="1"/>
</dbReference>
<dbReference type="SMART" id="SM01381">
    <property type="entry name" value="7TM_GPCR_Srsx"/>
    <property type="match status" value="1"/>
</dbReference>
<feature type="transmembrane region" description="Helical" evidence="12">
    <location>
        <begin position="159"/>
        <end position="179"/>
    </location>
</feature>
<dbReference type="Gene3D" id="1.20.1070.10">
    <property type="entry name" value="Rhodopsin 7-helix transmembrane proteins"/>
    <property type="match status" value="2"/>
</dbReference>
<evidence type="ECO:0000256" key="5">
    <source>
        <dbReference type="ARBA" id="ARBA00023040"/>
    </source>
</evidence>
<keyword evidence="8" id="KW-0325">Glycoprotein</keyword>
<keyword evidence="6 12" id="KW-0472">Membrane</keyword>
<keyword evidence="3 10" id="KW-0812">Transmembrane</keyword>
<dbReference type="Proteomes" id="UP001642483">
    <property type="component" value="Unassembled WGS sequence"/>
</dbReference>
<gene>
    <name evidence="14" type="ORF">CVLEPA_LOCUS3457</name>
</gene>
<reference evidence="14 15" key="1">
    <citation type="submission" date="2024-02" db="EMBL/GenBank/DDBJ databases">
        <authorList>
            <person name="Daric V."/>
            <person name="Darras S."/>
        </authorList>
    </citation>
    <scope>NUCLEOTIDE SEQUENCE [LARGE SCALE GENOMIC DNA]</scope>
</reference>
<feature type="transmembrane region" description="Helical" evidence="12">
    <location>
        <begin position="433"/>
        <end position="454"/>
    </location>
</feature>